<dbReference type="InterPro" id="IPR005148">
    <property type="entry name" value="Arg-tRNA-synth_N"/>
</dbReference>
<gene>
    <name evidence="9" type="primary">argS</name>
    <name evidence="13" type="ORF">AUJ44_01935</name>
</gene>
<evidence type="ECO:0000256" key="2">
    <source>
        <dbReference type="ARBA" id="ARBA00022490"/>
    </source>
</evidence>
<comment type="similarity">
    <text evidence="1 9 10">Belongs to the class-I aminoacyl-tRNA synthetase family.</text>
</comment>
<dbReference type="SMART" id="SM00836">
    <property type="entry name" value="DALR_1"/>
    <property type="match status" value="1"/>
</dbReference>
<dbReference type="InterPro" id="IPR035684">
    <property type="entry name" value="ArgRS_core"/>
</dbReference>
<feature type="domain" description="Arginyl tRNA synthetase N-terminal" evidence="12">
    <location>
        <begin position="4"/>
        <end position="88"/>
    </location>
</feature>
<dbReference type="EMBL" id="MNVO01000031">
    <property type="protein sequence ID" value="OIO32651.1"/>
    <property type="molecule type" value="Genomic_DNA"/>
</dbReference>
<evidence type="ECO:0000256" key="8">
    <source>
        <dbReference type="ARBA" id="ARBA00049339"/>
    </source>
</evidence>
<dbReference type="GO" id="GO:0006420">
    <property type="term" value="P:arginyl-tRNA aminoacylation"/>
    <property type="evidence" value="ECO:0007669"/>
    <property type="project" value="UniProtKB-UniRule"/>
</dbReference>
<dbReference type="AlphaFoldDB" id="A0A1J4V9D2"/>
<evidence type="ECO:0000256" key="6">
    <source>
        <dbReference type="ARBA" id="ARBA00022917"/>
    </source>
</evidence>
<feature type="domain" description="DALR anticodon binding" evidence="11">
    <location>
        <begin position="409"/>
        <end position="524"/>
    </location>
</feature>
<dbReference type="Pfam" id="PF00750">
    <property type="entry name" value="tRNA-synt_1d"/>
    <property type="match status" value="2"/>
</dbReference>
<dbReference type="GO" id="GO:0004814">
    <property type="term" value="F:arginine-tRNA ligase activity"/>
    <property type="evidence" value="ECO:0007669"/>
    <property type="project" value="UniProtKB-UniRule"/>
</dbReference>
<dbReference type="Gene3D" id="1.10.730.10">
    <property type="entry name" value="Isoleucyl-tRNA Synthetase, Domain 1"/>
    <property type="match status" value="1"/>
</dbReference>
<evidence type="ECO:0000259" key="12">
    <source>
        <dbReference type="SMART" id="SM01016"/>
    </source>
</evidence>
<evidence type="ECO:0000259" key="11">
    <source>
        <dbReference type="SMART" id="SM00836"/>
    </source>
</evidence>
<proteinExistence type="inferred from homology"/>
<dbReference type="PANTHER" id="PTHR11956:SF5">
    <property type="entry name" value="ARGININE--TRNA LIGASE, CYTOPLASMIC"/>
    <property type="match status" value="1"/>
</dbReference>
<dbReference type="CDD" id="cd00671">
    <property type="entry name" value="ArgRS_core"/>
    <property type="match status" value="1"/>
</dbReference>
<evidence type="ECO:0000313" key="14">
    <source>
        <dbReference type="Proteomes" id="UP000183206"/>
    </source>
</evidence>
<organism evidence="13 14">
    <name type="scientific">Candidatus Nomurabacteria bacterium CG1_02_47_685</name>
    <dbReference type="NCBI Taxonomy" id="1805282"/>
    <lineage>
        <taxon>Bacteria</taxon>
        <taxon>Candidatus Nomuraibacteriota</taxon>
    </lineage>
</organism>
<evidence type="ECO:0000256" key="1">
    <source>
        <dbReference type="ARBA" id="ARBA00005594"/>
    </source>
</evidence>
<dbReference type="InterPro" id="IPR014729">
    <property type="entry name" value="Rossmann-like_a/b/a_fold"/>
</dbReference>
<evidence type="ECO:0000256" key="3">
    <source>
        <dbReference type="ARBA" id="ARBA00022598"/>
    </source>
</evidence>
<dbReference type="PRINTS" id="PR01038">
    <property type="entry name" value="TRNASYNTHARG"/>
</dbReference>
<dbReference type="PANTHER" id="PTHR11956">
    <property type="entry name" value="ARGINYL-TRNA SYNTHETASE"/>
    <property type="match status" value="1"/>
</dbReference>
<evidence type="ECO:0000256" key="4">
    <source>
        <dbReference type="ARBA" id="ARBA00022741"/>
    </source>
</evidence>
<dbReference type="SUPFAM" id="SSF52374">
    <property type="entry name" value="Nucleotidylyl transferase"/>
    <property type="match status" value="1"/>
</dbReference>
<evidence type="ECO:0000256" key="10">
    <source>
        <dbReference type="RuleBase" id="RU363038"/>
    </source>
</evidence>
<comment type="caution">
    <text evidence="13">The sequence shown here is derived from an EMBL/GenBank/DDBJ whole genome shotgun (WGS) entry which is preliminary data.</text>
</comment>
<keyword evidence="7 9" id="KW-0030">Aminoacyl-tRNA synthetase</keyword>
<dbReference type="Pfam" id="PF05746">
    <property type="entry name" value="DALR_1"/>
    <property type="match status" value="1"/>
</dbReference>
<comment type="subcellular location">
    <subcellularLocation>
        <location evidence="9">Cytoplasm</location>
    </subcellularLocation>
</comment>
<dbReference type="Gene3D" id="3.40.50.620">
    <property type="entry name" value="HUPs"/>
    <property type="match status" value="1"/>
</dbReference>
<keyword evidence="6 9" id="KW-0648">Protein biosynthesis</keyword>
<accession>A0A1J4V9D2</accession>
<comment type="subunit">
    <text evidence="9">Monomer.</text>
</comment>
<dbReference type="NCBIfam" id="TIGR00456">
    <property type="entry name" value="argS"/>
    <property type="match status" value="1"/>
</dbReference>
<dbReference type="GO" id="GO:0005524">
    <property type="term" value="F:ATP binding"/>
    <property type="evidence" value="ECO:0007669"/>
    <property type="project" value="UniProtKB-UniRule"/>
</dbReference>
<name>A0A1J4V9D2_9BACT</name>
<keyword evidence="4 9" id="KW-0547">Nucleotide-binding</keyword>
<evidence type="ECO:0000313" key="13">
    <source>
        <dbReference type="EMBL" id="OIO32651.1"/>
    </source>
</evidence>
<comment type="catalytic activity">
    <reaction evidence="8 9">
        <text>tRNA(Arg) + L-arginine + ATP = L-arginyl-tRNA(Arg) + AMP + diphosphate</text>
        <dbReference type="Rhea" id="RHEA:20301"/>
        <dbReference type="Rhea" id="RHEA-COMP:9658"/>
        <dbReference type="Rhea" id="RHEA-COMP:9673"/>
        <dbReference type="ChEBI" id="CHEBI:30616"/>
        <dbReference type="ChEBI" id="CHEBI:32682"/>
        <dbReference type="ChEBI" id="CHEBI:33019"/>
        <dbReference type="ChEBI" id="CHEBI:78442"/>
        <dbReference type="ChEBI" id="CHEBI:78513"/>
        <dbReference type="ChEBI" id="CHEBI:456215"/>
        <dbReference type="EC" id="6.1.1.19"/>
    </reaction>
</comment>
<reference evidence="13 14" key="1">
    <citation type="journal article" date="2016" name="Environ. Microbiol.">
        <title>Genomic resolution of a cold subsurface aquifer community provides metabolic insights for novel microbes adapted to high CO concentrations.</title>
        <authorList>
            <person name="Probst A.J."/>
            <person name="Castelle C.J."/>
            <person name="Singh A."/>
            <person name="Brown C.T."/>
            <person name="Anantharaman K."/>
            <person name="Sharon I."/>
            <person name="Hug L.A."/>
            <person name="Burstein D."/>
            <person name="Emerson J.B."/>
            <person name="Thomas B.C."/>
            <person name="Banfield J.F."/>
        </authorList>
    </citation>
    <scope>NUCLEOTIDE SEQUENCE [LARGE SCALE GENOMIC DNA]</scope>
    <source>
        <strain evidence="13">CG1_02_47_685</strain>
    </source>
</reference>
<dbReference type="Pfam" id="PF03485">
    <property type="entry name" value="Arg_tRNA_synt_N"/>
    <property type="match status" value="1"/>
</dbReference>
<evidence type="ECO:0000256" key="9">
    <source>
        <dbReference type="HAMAP-Rule" id="MF_00123"/>
    </source>
</evidence>
<dbReference type="EC" id="6.1.1.19" evidence="9"/>
<dbReference type="Gene3D" id="3.30.1360.70">
    <property type="entry name" value="Arginyl tRNA synthetase N-terminal domain"/>
    <property type="match status" value="1"/>
</dbReference>
<protein>
    <recommendedName>
        <fullName evidence="9">Arginine--tRNA ligase</fullName>
        <ecNumber evidence="9">6.1.1.19</ecNumber>
    </recommendedName>
    <alternativeName>
        <fullName evidence="9">Arginyl-tRNA synthetase</fullName>
        <shortName evidence="9">ArgRS</shortName>
    </alternativeName>
</protein>
<feature type="short sequence motif" description="'HIGH' region" evidence="9">
    <location>
        <begin position="123"/>
        <end position="133"/>
    </location>
</feature>
<dbReference type="SUPFAM" id="SSF55190">
    <property type="entry name" value="Arginyl-tRNA synthetase (ArgRS), N-terminal 'additional' domain"/>
    <property type="match status" value="1"/>
</dbReference>
<dbReference type="HAMAP" id="MF_00123">
    <property type="entry name" value="Arg_tRNA_synth"/>
    <property type="match status" value="1"/>
</dbReference>
<dbReference type="InterPro" id="IPR036695">
    <property type="entry name" value="Arg-tRNA-synth_N_sf"/>
</dbReference>
<sequence length="524" mass="58599">MTRNELEDLIRKTLEEFILTPNGSFRVGAPPAGVRADYMTSAALIFAKQAGKTPRVLAEELAAAFRRTSACADIEIGVEGPGYINFILNETALLRLFERFARRRGKNFDFRLGQKIHIEFISANPTGDLHIGHGRGAFYGDILARVLEAAGASVTREYYINDSRESVQIRELGKTALGKGKQYKTTKLEALIGETDFSGMSEADAGFALARKIEKANEYFIEKKLGIRIDRWYSEDGNIRVQQLAEKIIGELRVQGMVIEEEGALWLDTSRGGDDEKRVIVRSDGSNSYFISDIAYHADKFSRGFDSVIDVWGADHHGHVKRMMAVKNMLGWEGDFRIFITQLVSLKENGTSKKMSKRAGTIILLEDLVDELGIDVVRWFFAEKAISTHMDFDLALAREQSAKNPVYYAQYAHARAHSIIKKTEGENMDGRGVIESIKEPAGRALVVKILRFSEVVKDISEDYQVHKLTTYSYELASAFSQFYRDVRIHDRGKVNSGALELVKVAKQTISEALALMGVSAPAEM</sequence>
<dbReference type="STRING" id="1805282.AUJ44_01935"/>
<dbReference type="Proteomes" id="UP000183206">
    <property type="component" value="Unassembled WGS sequence"/>
</dbReference>
<keyword evidence="3 9" id="KW-0436">Ligase</keyword>
<dbReference type="InterPro" id="IPR009080">
    <property type="entry name" value="tRNAsynth_Ia_anticodon-bd"/>
</dbReference>
<keyword evidence="5 9" id="KW-0067">ATP-binding</keyword>
<evidence type="ECO:0000256" key="5">
    <source>
        <dbReference type="ARBA" id="ARBA00022840"/>
    </source>
</evidence>
<keyword evidence="2 9" id="KW-0963">Cytoplasm</keyword>
<evidence type="ECO:0000256" key="7">
    <source>
        <dbReference type="ARBA" id="ARBA00023146"/>
    </source>
</evidence>
<dbReference type="SMART" id="SM01016">
    <property type="entry name" value="Arg_tRNA_synt_N"/>
    <property type="match status" value="1"/>
</dbReference>
<dbReference type="PROSITE" id="PS00178">
    <property type="entry name" value="AA_TRNA_LIGASE_I"/>
    <property type="match status" value="1"/>
</dbReference>
<dbReference type="SUPFAM" id="SSF47323">
    <property type="entry name" value="Anticodon-binding domain of a subclass of class I aminoacyl-tRNA synthetases"/>
    <property type="match status" value="1"/>
</dbReference>
<dbReference type="InterPro" id="IPR008909">
    <property type="entry name" value="DALR_anticod-bd"/>
</dbReference>
<dbReference type="InterPro" id="IPR001412">
    <property type="entry name" value="aa-tRNA-synth_I_CS"/>
</dbReference>
<dbReference type="InterPro" id="IPR001278">
    <property type="entry name" value="Arg-tRNA-ligase"/>
</dbReference>
<dbReference type="GO" id="GO:0005737">
    <property type="term" value="C:cytoplasm"/>
    <property type="evidence" value="ECO:0007669"/>
    <property type="project" value="UniProtKB-SubCell"/>
</dbReference>